<evidence type="ECO:0008006" key="4">
    <source>
        <dbReference type="Google" id="ProtNLM"/>
    </source>
</evidence>
<dbReference type="PATRIC" id="fig|908627.4.peg.9249"/>
<dbReference type="EMBL" id="AEJF01000251">
    <property type="protein sequence ID" value="KLU20515.1"/>
    <property type="molecule type" value="Genomic_DNA"/>
</dbReference>
<feature type="transmembrane region" description="Helical" evidence="1">
    <location>
        <begin position="32"/>
        <end position="52"/>
    </location>
</feature>
<dbReference type="AlphaFoldDB" id="A0A0J1CIH2"/>
<keyword evidence="1" id="KW-0812">Transmembrane</keyword>
<dbReference type="RefSeq" id="WP_047897983.1">
    <property type="nucleotide sequence ID" value="NZ_AEJF01000251.1"/>
</dbReference>
<evidence type="ECO:0000313" key="2">
    <source>
        <dbReference type="EMBL" id="KLU20515.1"/>
    </source>
</evidence>
<keyword evidence="1" id="KW-0472">Membrane</keyword>
<organism evidence="2 3">
    <name type="scientific">Caballeronia mineralivorans PML1(12)</name>
    <dbReference type="NCBI Taxonomy" id="908627"/>
    <lineage>
        <taxon>Bacteria</taxon>
        <taxon>Pseudomonadati</taxon>
        <taxon>Pseudomonadota</taxon>
        <taxon>Betaproteobacteria</taxon>
        <taxon>Burkholderiales</taxon>
        <taxon>Burkholderiaceae</taxon>
        <taxon>Caballeronia</taxon>
    </lineage>
</organism>
<name>A0A0J1CIH2_9BURK</name>
<keyword evidence="3" id="KW-1185">Reference proteome</keyword>
<protein>
    <recommendedName>
        <fullName evidence="4">SMODS and SLOG-associating 2TM effector domain-containing protein</fullName>
    </recommendedName>
</protein>
<comment type="caution">
    <text evidence="2">The sequence shown here is derived from an EMBL/GenBank/DDBJ whole genome shotgun (WGS) entry which is preliminary data.</text>
</comment>
<gene>
    <name evidence="2" type="ORF">EOS_41160</name>
</gene>
<dbReference type="OrthoDB" id="9135379at2"/>
<sequence length="156" mass="17255">MDTQDARIAERIVLCKRERRAYEIWLKTLTPANFLLVGVGGVMSLVAGLSIITKAELLQPQTAGWIAVVGALLTGLHNRLKCDPHQKECTKLANQFAELQTEYERLQVETDMSTKTMQLLVLEHRLAVIRGGMGARPSQSSIERADREIDAAADAV</sequence>
<evidence type="ECO:0000256" key="1">
    <source>
        <dbReference type="SAM" id="Phobius"/>
    </source>
</evidence>
<keyword evidence="1" id="KW-1133">Transmembrane helix</keyword>
<evidence type="ECO:0000313" key="3">
    <source>
        <dbReference type="Proteomes" id="UP000035963"/>
    </source>
</evidence>
<reference evidence="2 3" key="1">
    <citation type="journal article" date="2015" name="Genome Announc.">
        <title>Draft Genome Sequence of Burkholderia sp. Strain PML1(12), an Ectomycorrhizosphere-Inhabiting Bacterium with Effective Mineral-Weathering Ability.</title>
        <authorList>
            <person name="Uroz S."/>
            <person name="Oger P."/>
        </authorList>
    </citation>
    <scope>NUCLEOTIDE SEQUENCE [LARGE SCALE GENOMIC DNA]</scope>
    <source>
        <strain evidence="3">PML1(12)</strain>
    </source>
</reference>
<dbReference type="Proteomes" id="UP000035963">
    <property type="component" value="Unassembled WGS sequence"/>
</dbReference>
<proteinExistence type="predicted"/>
<accession>A0A0J1CIH2</accession>